<dbReference type="AlphaFoldDB" id="A0A9D0Z7K3"/>
<reference evidence="2" key="1">
    <citation type="submission" date="2020-10" db="EMBL/GenBank/DDBJ databases">
        <authorList>
            <person name="Gilroy R."/>
        </authorList>
    </citation>
    <scope>NUCLEOTIDE SEQUENCE</scope>
    <source>
        <strain evidence="2">ChiSxjej2B14-6234</strain>
    </source>
</reference>
<reference evidence="2" key="2">
    <citation type="journal article" date="2021" name="PeerJ">
        <title>Extensive microbial diversity within the chicken gut microbiome revealed by metagenomics and culture.</title>
        <authorList>
            <person name="Gilroy R."/>
            <person name="Ravi A."/>
            <person name="Getino M."/>
            <person name="Pursley I."/>
            <person name="Horton D.L."/>
            <person name="Alikhan N.F."/>
            <person name="Baker D."/>
            <person name="Gharbi K."/>
            <person name="Hall N."/>
            <person name="Watson M."/>
            <person name="Adriaenssens E.M."/>
            <person name="Foster-Nyarko E."/>
            <person name="Jarju S."/>
            <person name="Secka A."/>
            <person name="Antonio M."/>
            <person name="Oren A."/>
            <person name="Chaudhuri R.R."/>
            <person name="La Ragione R."/>
            <person name="Hildebrand F."/>
            <person name="Pallen M.J."/>
        </authorList>
    </citation>
    <scope>NUCLEOTIDE SEQUENCE</scope>
    <source>
        <strain evidence="2">ChiSxjej2B14-6234</strain>
    </source>
</reference>
<protein>
    <submittedName>
        <fullName evidence="2">GNAT family N-acetyltransferase</fullName>
    </submittedName>
</protein>
<dbReference type="Gene3D" id="3.40.630.30">
    <property type="match status" value="1"/>
</dbReference>
<dbReference type="EMBL" id="DVFJ01000001">
    <property type="protein sequence ID" value="HIQ70667.1"/>
    <property type="molecule type" value="Genomic_DNA"/>
</dbReference>
<organism evidence="2 3">
    <name type="scientific">Candidatus Onthenecus intestinigallinarum</name>
    <dbReference type="NCBI Taxonomy" id="2840875"/>
    <lineage>
        <taxon>Bacteria</taxon>
        <taxon>Bacillati</taxon>
        <taxon>Bacillota</taxon>
        <taxon>Clostridia</taxon>
        <taxon>Eubacteriales</taxon>
        <taxon>Candidatus Onthenecus</taxon>
    </lineage>
</organism>
<proteinExistence type="predicted"/>
<dbReference type="SUPFAM" id="SSF55729">
    <property type="entry name" value="Acyl-CoA N-acyltransferases (Nat)"/>
    <property type="match status" value="1"/>
</dbReference>
<accession>A0A9D0Z7K3</accession>
<evidence type="ECO:0000259" key="1">
    <source>
        <dbReference type="PROSITE" id="PS51186"/>
    </source>
</evidence>
<dbReference type="InterPro" id="IPR051531">
    <property type="entry name" value="N-acetyltransferase"/>
</dbReference>
<name>A0A9D0Z7K3_9FIRM</name>
<dbReference type="Pfam" id="PF13302">
    <property type="entry name" value="Acetyltransf_3"/>
    <property type="match status" value="1"/>
</dbReference>
<dbReference type="PROSITE" id="PS51186">
    <property type="entry name" value="GNAT"/>
    <property type="match status" value="1"/>
</dbReference>
<comment type="caution">
    <text evidence="2">The sequence shown here is derived from an EMBL/GenBank/DDBJ whole genome shotgun (WGS) entry which is preliminary data.</text>
</comment>
<dbReference type="GO" id="GO:0005737">
    <property type="term" value="C:cytoplasm"/>
    <property type="evidence" value="ECO:0007669"/>
    <property type="project" value="TreeGrafter"/>
</dbReference>
<dbReference type="GO" id="GO:0008999">
    <property type="term" value="F:protein-N-terminal-alanine acetyltransferase activity"/>
    <property type="evidence" value="ECO:0007669"/>
    <property type="project" value="TreeGrafter"/>
</dbReference>
<feature type="domain" description="N-acetyltransferase" evidence="1">
    <location>
        <begin position="21"/>
        <end position="187"/>
    </location>
</feature>
<gene>
    <name evidence="2" type="ORF">IAB73_00400</name>
</gene>
<sequence>MMLRLYGGGLFDLPPLQTRRLLLRRVVMADARDIFDYSRDEEVARHVLWEAQRSVRDARAYVRYLQRLYRAGQPSSWGIVEQASGRLIGTIGFMAYSPEHNSAEVGYSLARSHWNRGLMTEALREVLRHAFEDMQLHRVEAQFELDNPASGRVMEKAGMRREGVLRGRLYNKGRYVDVALYAMLREDYAARKGGVAP</sequence>
<dbReference type="PANTHER" id="PTHR43792:SF9">
    <property type="entry name" value="RIBOSOMAL-PROTEIN-ALANINE ACETYLTRANSFERASE"/>
    <property type="match status" value="1"/>
</dbReference>
<evidence type="ECO:0000313" key="3">
    <source>
        <dbReference type="Proteomes" id="UP000886887"/>
    </source>
</evidence>
<dbReference type="Proteomes" id="UP000886887">
    <property type="component" value="Unassembled WGS sequence"/>
</dbReference>
<dbReference type="InterPro" id="IPR016181">
    <property type="entry name" value="Acyl_CoA_acyltransferase"/>
</dbReference>
<dbReference type="PANTHER" id="PTHR43792">
    <property type="entry name" value="GNAT FAMILY, PUTATIVE (AFU_ORTHOLOGUE AFUA_3G00765)-RELATED-RELATED"/>
    <property type="match status" value="1"/>
</dbReference>
<dbReference type="InterPro" id="IPR000182">
    <property type="entry name" value="GNAT_dom"/>
</dbReference>
<evidence type="ECO:0000313" key="2">
    <source>
        <dbReference type="EMBL" id="HIQ70667.1"/>
    </source>
</evidence>